<dbReference type="SUPFAM" id="SSF100950">
    <property type="entry name" value="NagB/RpiA/CoA transferase-like"/>
    <property type="match status" value="1"/>
</dbReference>
<dbReference type="EMBL" id="JARZFX010000022">
    <property type="protein sequence ID" value="MEC5425917.1"/>
    <property type="molecule type" value="Genomic_DNA"/>
</dbReference>
<dbReference type="Gene3D" id="3.40.50.10420">
    <property type="entry name" value="NagB/RpiA/CoA transferase-like"/>
    <property type="match status" value="1"/>
</dbReference>
<dbReference type="PANTHER" id="PTHR13017">
    <property type="entry name" value="5-FORMYLTETRAHYDROFOLATE CYCLO-LIGASE-RELATED"/>
    <property type="match status" value="1"/>
</dbReference>
<dbReference type="PANTHER" id="PTHR13017:SF0">
    <property type="entry name" value="METHENYLTETRAHYDROFOLATE SYNTHASE DOMAIN-CONTAINING PROTEIN"/>
    <property type="match status" value="1"/>
</dbReference>
<comment type="caution">
    <text evidence="1">The sequence shown here is derived from an EMBL/GenBank/DDBJ whole genome shotgun (WGS) entry which is preliminary data.</text>
</comment>
<evidence type="ECO:0000313" key="1">
    <source>
        <dbReference type="EMBL" id="MEC5425917.1"/>
    </source>
</evidence>
<proteinExistence type="predicted"/>
<gene>
    <name evidence="1" type="ORF">QGM71_20915</name>
</gene>
<evidence type="ECO:0000313" key="2">
    <source>
        <dbReference type="Proteomes" id="UP001335737"/>
    </source>
</evidence>
<dbReference type="Proteomes" id="UP001335737">
    <property type="component" value="Unassembled WGS sequence"/>
</dbReference>
<dbReference type="RefSeq" id="WP_327609451.1">
    <property type="nucleotide sequence ID" value="NZ_JARZFX010000022.1"/>
</dbReference>
<dbReference type="InterPro" id="IPR037171">
    <property type="entry name" value="NagB/RpiA_transferase-like"/>
</dbReference>
<sequence>MNAEQAREKIWAELRKVGKPDTRFHWDFAEFIADYEGSNQGAEIVREQKAYHQASVVFITPDNNMRKLREYTLKDKKALIMTTYGINRGFQIVRPGDVPEGKEEFASTLDGIELFLTPITLKEIKDEFNHIPLLFTGASAMKPNGLRFGKGHGYFDLEWGMMWEMGIVSTKSIVFGLGHDCQIVDAEIDPEEYDTVVDYIVTPTRLLKTENNHPKPALGIIWDKLEAGMFENIPPLQEVYRLKGKYGRRAL</sequence>
<organism evidence="1 2">
    <name type="scientific">Virgibacillus tibetensis</name>
    <dbReference type="NCBI Taxonomy" id="3042313"/>
    <lineage>
        <taxon>Bacteria</taxon>
        <taxon>Bacillati</taxon>
        <taxon>Bacillota</taxon>
        <taxon>Bacilli</taxon>
        <taxon>Bacillales</taxon>
        <taxon>Bacillaceae</taxon>
        <taxon>Virgibacillus</taxon>
    </lineage>
</organism>
<name>A0ABU6KKU9_9BACI</name>
<keyword evidence="2" id="KW-1185">Reference proteome</keyword>
<protein>
    <submittedName>
        <fullName evidence="1">5-formyltetrahydrofolate cyclo-ligase</fullName>
    </submittedName>
</protein>
<accession>A0ABU6KKU9</accession>
<reference evidence="1 2" key="1">
    <citation type="journal article" date="2024" name="Int. J. Syst. Evol. Microbiol.">
        <title>Virgibacillus tibetensis sp. nov., isolated from salt lake on the Tibetan Plateau of China.</title>
        <authorList>
            <person name="Phurbu D."/>
            <person name="Liu Z.-X."/>
            <person name="Wang R."/>
            <person name="Zheng Y.-Y."/>
            <person name="Liu H.-C."/>
            <person name="Zhou Y.-G."/>
            <person name="Yu Y.-J."/>
            <person name="Li A.-H."/>
        </authorList>
    </citation>
    <scope>NUCLEOTIDE SEQUENCE [LARGE SCALE GENOMIC DNA]</scope>
    <source>
        <strain evidence="1 2">C22-A2</strain>
    </source>
</reference>
<dbReference type="Pfam" id="PF01812">
    <property type="entry name" value="5-FTHF_cyc-lig"/>
    <property type="match status" value="1"/>
</dbReference>
<dbReference type="InterPro" id="IPR024185">
    <property type="entry name" value="FTHF_cligase-like_sf"/>
</dbReference>
<dbReference type="InterPro" id="IPR002698">
    <property type="entry name" value="FTHF_cligase"/>
</dbReference>